<accession>A0ABY2DZ97</accession>
<dbReference type="InterPro" id="IPR010737">
    <property type="entry name" value="4-carb_acid_sugar_kinase_N"/>
</dbReference>
<feature type="compositionally biased region" description="Low complexity" evidence="1">
    <location>
        <begin position="193"/>
        <end position="202"/>
    </location>
</feature>
<dbReference type="RefSeq" id="WP_133109957.1">
    <property type="nucleotide sequence ID" value="NZ_SMNA01000016.1"/>
</dbReference>
<dbReference type="EMBL" id="SMNA01000016">
    <property type="protein sequence ID" value="TDE88517.1"/>
    <property type="molecule type" value="Genomic_DNA"/>
</dbReference>
<name>A0ABY2DZ97_9MICO</name>
<evidence type="ECO:0000259" key="2">
    <source>
        <dbReference type="Pfam" id="PF07005"/>
    </source>
</evidence>
<feature type="non-terminal residue" evidence="3">
    <location>
        <position position="296"/>
    </location>
</feature>
<dbReference type="SUPFAM" id="SSF142764">
    <property type="entry name" value="YgbK-like"/>
    <property type="match status" value="1"/>
</dbReference>
<dbReference type="Proteomes" id="UP000504882">
    <property type="component" value="Unassembled WGS sequence"/>
</dbReference>
<comment type="caution">
    <text evidence="3">The sequence shown here is derived from an EMBL/GenBank/DDBJ whole genome shotgun (WGS) entry which is preliminary data.</text>
</comment>
<reference evidence="3 4" key="1">
    <citation type="submission" date="2019-03" db="EMBL/GenBank/DDBJ databases">
        <title>Genomic features of bacteria from cold environments.</title>
        <authorList>
            <person name="Shen L."/>
        </authorList>
    </citation>
    <scope>NUCLEOTIDE SEQUENCE [LARGE SCALE GENOMIC DNA]</scope>
    <source>
        <strain evidence="4">T3246-1</strain>
    </source>
</reference>
<dbReference type="Gene3D" id="3.40.50.10840">
    <property type="entry name" value="Putative sugar-binding, N-terminal domain"/>
    <property type="match status" value="1"/>
</dbReference>
<evidence type="ECO:0000313" key="4">
    <source>
        <dbReference type="Proteomes" id="UP000504882"/>
    </source>
</evidence>
<feature type="region of interest" description="Disordered" evidence="1">
    <location>
        <begin position="184"/>
        <end position="205"/>
    </location>
</feature>
<proteinExistence type="predicted"/>
<dbReference type="Pfam" id="PF07005">
    <property type="entry name" value="SBD_N"/>
    <property type="match status" value="1"/>
</dbReference>
<keyword evidence="3" id="KW-0808">Transferase</keyword>
<organism evidence="3 4">
    <name type="scientific">Occultella glacieicola</name>
    <dbReference type="NCBI Taxonomy" id="2518684"/>
    <lineage>
        <taxon>Bacteria</taxon>
        <taxon>Bacillati</taxon>
        <taxon>Actinomycetota</taxon>
        <taxon>Actinomycetes</taxon>
        <taxon>Micrococcales</taxon>
        <taxon>Ruaniaceae</taxon>
        <taxon>Occultella</taxon>
    </lineage>
</organism>
<evidence type="ECO:0000313" key="3">
    <source>
        <dbReference type="EMBL" id="TDE88517.1"/>
    </source>
</evidence>
<keyword evidence="4" id="KW-1185">Reference proteome</keyword>
<dbReference type="GO" id="GO:0016301">
    <property type="term" value="F:kinase activity"/>
    <property type="evidence" value="ECO:0007669"/>
    <property type="project" value="UniProtKB-KW"/>
</dbReference>
<keyword evidence="3" id="KW-0418">Kinase</keyword>
<protein>
    <submittedName>
        <fullName evidence="3">Four-carbon acid sugar kinase family protein</fullName>
    </submittedName>
</protein>
<sequence>MRFGFYGDDFTGSVDALLQLRAAGLTGVLATSVAAAERLEGGHDVIGIAGVARSLPTEALAAEVGPALRWFAGRGAPIVQYKACSTADSSPVTGSLGRVLELGREVFGDRAVPVLFAQPDFGRYTFFGHHFARDGDRVFRLDRQPTMSAHPVTPSTESDLVRHLGAQTALPIAAVDWRSYGPTAQGGSGGPVAPGAGSPAVANAHAPHATDPVTALASAIEAAGTTTAAAAVVLDAFTDAHLDLVGAAIVGSSSAGRAADAGTHRPRFVLGAGGLSLGLGRALAADAAGTGAATPA</sequence>
<gene>
    <name evidence="3" type="ORF">EXU48_22555</name>
</gene>
<evidence type="ECO:0000256" key="1">
    <source>
        <dbReference type="SAM" id="MobiDB-lite"/>
    </source>
</evidence>
<feature type="domain" description="Four-carbon acid sugar kinase N-terminal" evidence="2">
    <location>
        <begin position="4"/>
        <end position="258"/>
    </location>
</feature>
<dbReference type="InterPro" id="IPR037051">
    <property type="entry name" value="4-carb_acid_sugar_kinase_N_sf"/>
</dbReference>